<evidence type="ECO:0000313" key="3">
    <source>
        <dbReference type="Proteomes" id="UP000245887"/>
    </source>
</evidence>
<evidence type="ECO:0000259" key="1">
    <source>
        <dbReference type="Pfam" id="PF00535"/>
    </source>
</evidence>
<dbReference type="Gene3D" id="3.90.550.10">
    <property type="entry name" value="Spore Coat Polysaccharide Biosynthesis Protein SpsA, Chain A"/>
    <property type="match status" value="1"/>
</dbReference>
<dbReference type="Pfam" id="PF00535">
    <property type="entry name" value="Glycos_transf_2"/>
    <property type="match status" value="1"/>
</dbReference>
<gene>
    <name evidence="2" type="ORF">C8D92_10994</name>
</gene>
<dbReference type="CDD" id="cd00761">
    <property type="entry name" value="Glyco_tranf_GTA_type"/>
    <property type="match status" value="1"/>
</dbReference>
<organism evidence="2 3">
    <name type="scientific">Tamilnaduibacter salinus</name>
    <dbReference type="NCBI Taxonomy" id="1484056"/>
    <lineage>
        <taxon>Bacteria</taxon>
        <taxon>Pseudomonadati</taxon>
        <taxon>Pseudomonadota</taxon>
        <taxon>Gammaproteobacteria</taxon>
        <taxon>Pseudomonadales</taxon>
        <taxon>Marinobacteraceae</taxon>
        <taxon>Tamilnaduibacter</taxon>
    </lineage>
</organism>
<reference evidence="2 3" key="1">
    <citation type="submission" date="2018-04" db="EMBL/GenBank/DDBJ databases">
        <title>Genomic Encyclopedia of Type Strains, Phase IV (KMG-IV): sequencing the most valuable type-strain genomes for metagenomic binning, comparative biology and taxonomic classification.</title>
        <authorList>
            <person name="Goeker M."/>
        </authorList>
    </citation>
    <scope>NUCLEOTIDE SEQUENCE [LARGE SCALE GENOMIC DNA]</scope>
    <source>
        <strain evidence="2 3">DSM 28688</strain>
    </source>
</reference>
<sequence>MNQRVVDPVFCVFSFNRPRFLENCVASIEQCVPGVRIIVFDDDSDDPDTVALLKRLGQTHEIVSPQARGDHKHGGLYWNMQAAFERLSDEALICFLQDDCQVVRPLQPGELDQVSRLFADNPELAFVHPCFIRGIDQGKVPVHDATSADGLTYFREDWGQSAGVHYSDLFITSPGRLKANDWRFHPSEPANDRQAREKFGRMAYMRSPFAMWLPEVPAYRGKVKTLALKLAERKKQCGFYPFRIWSAEETDRFLARPADSAAPIAEDFLDCGERTPPRPWTYNPLTGLRFLKQLNNVEQFFRR</sequence>
<dbReference type="EMBL" id="QEKQ01000009">
    <property type="protein sequence ID" value="PVY70342.1"/>
    <property type="molecule type" value="Genomic_DNA"/>
</dbReference>
<proteinExistence type="predicted"/>
<keyword evidence="2" id="KW-0808">Transferase</keyword>
<feature type="domain" description="Glycosyltransferase 2-like" evidence="1">
    <location>
        <begin position="11"/>
        <end position="102"/>
    </location>
</feature>
<dbReference type="RefSeq" id="WP_116919662.1">
    <property type="nucleotide sequence ID" value="NZ_QEKQ01000009.1"/>
</dbReference>
<dbReference type="AlphaFoldDB" id="A0A2U1CU24"/>
<dbReference type="GO" id="GO:0016740">
    <property type="term" value="F:transferase activity"/>
    <property type="evidence" value="ECO:0007669"/>
    <property type="project" value="UniProtKB-KW"/>
</dbReference>
<dbReference type="InterPro" id="IPR001173">
    <property type="entry name" value="Glyco_trans_2-like"/>
</dbReference>
<dbReference type="SUPFAM" id="SSF53448">
    <property type="entry name" value="Nucleotide-diphospho-sugar transferases"/>
    <property type="match status" value="1"/>
</dbReference>
<name>A0A2U1CU24_9GAMM</name>
<dbReference type="OrthoDB" id="8350085at2"/>
<dbReference type="Proteomes" id="UP000245887">
    <property type="component" value="Unassembled WGS sequence"/>
</dbReference>
<dbReference type="InterPro" id="IPR029044">
    <property type="entry name" value="Nucleotide-diphossugar_trans"/>
</dbReference>
<comment type="caution">
    <text evidence="2">The sequence shown here is derived from an EMBL/GenBank/DDBJ whole genome shotgun (WGS) entry which is preliminary data.</text>
</comment>
<evidence type="ECO:0000313" key="2">
    <source>
        <dbReference type="EMBL" id="PVY70342.1"/>
    </source>
</evidence>
<accession>A0A2U1CU24</accession>
<protein>
    <submittedName>
        <fullName evidence="2">Glycosyltransferase involved in cell wall biosynthesis</fullName>
    </submittedName>
</protein>